<proteinExistence type="predicted"/>
<accession>A0AAE6TSW5</accession>
<dbReference type="Pfam" id="PF11351">
    <property type="entry name" value="GTA_holin_3TM"/>
    <property type="match status" value="1"/>
</dbReference>
<dbReference type="EMBL" id="CP044423">
    <property type="protein sequence ID" value="QFG36001.1"/>
    <property type="molecule type" value="Genomic_DNA"/>
</dbReference>
<dbReference type="InterPro" id="IPR021497">
    <property type="entry name" value="GTA_holin_3TM"/>
</dbReference>
<evidence type="ECO:0000313" key="1">
    <source>
        <dbReference type="EMBL" id="QFG36001.1"/>
    </source>
</evidence>
<organism evidence="1 2">
    <name type="scientific">Paracoccus pantotrophus</name>
    <name type="common">Thiosphaera pantotropha</name>
    <dbReference type="NCBI Taxonomy" id="82367"/>
    <lineage>
        <taxon>Bacteria</taxon>
        <taxon>Pseudomonadati</taxon>
        <taxon>Pseudomonadota</taxon>
        <taxon>Alphaproteobacteria</taxon>
        <taxon>Rhodobacterales</taxon>
        <taxon>Paracoccaceae</taxon>
        <taxon>Paracoccus</taxon>
    </lineage>
</organism>
<evidence type="ECO:0000313" key="2">
    <source>
        <dbReference type="Proteomes" id="UP000326453"/>
    </source>
</evidence>
<gene>
    <name evidence="1" type="ORF">ESD82_02835</name>
</gene>
<reference evidence="1 2" key="1">
    <citation type="submission" date="2019-01" db="EMBL/GenBank/DDBJ databases">
        <title>Complete Genome Sequence and Annotation of the Paracoccus pantotrophus type strain DSM 2944.</title>
        <authorList>
            <person name="Bockwoldt J.A."/>
            <person name="Zimmermann M."/>
            <person name="Tiso T."/>
            <person name="Blank L.M."/>
        </authorList>
    </citation>
    <scope>NUCLEOTIDE SEQUENCE [LARGE SCALE GENOMIC DNA]</scope>
    <source>
        <strain evidence="1 2">DSM 2944</strain>
    </source>
</reference>
<name>A0AAE6TSW5_PARPN</name>
<protein>
    <recommendedName>
        <fullName evidence="3">Holin (3TMs family)</fullName>
    </recommendedName>
</protein>
<dbReference type="Proteomes" id="UP000326453">
    <property type="component" value="Chromosome 2"/>
</dbReference>
<dbReference type="KEGG" id="ppan:ESD82_02835"/>
<evidence type="ECO:0008006" key="3">
    <source>
        <dbReference type="Google" id="ProtNLM"/>
    </source>
</evidence>
<sequence length="174" mass="18816">MDRFLGASGAVTTMANAATGVAEVFRENATRRMELDEEAYARAIAQLSGEFAAQPRGWFDAMMNGLNRLPRPMMTLGTVGLFTYAMADPEGFGLRMENLNLVPEPLWWLLGAIISFYFGAREAHYFRSRPVLPVAARKAAADAAPAVFPAQIAASGPFEDNAALRDWAAAGAAR</sequence>
<dbReference type="AlphaFoldDB" id="A0AAE6TSW5"/>